<organism evidence="7">
    <name type="scientific">marine sediment metagenome</name>
    <dbReference type="NCBI Taxonomy" id="412755"/>
    <lineage>
        <taxon>unclassified sequences</taxon>
        <taxon>metagenomes</taxon>
        <taxon>ecological metagenomes</taxon>
    </lineage>
</organism>
<dbReference type="InterPro" id="IPR051611">
    <property type="entry name" value="ECF_transporter_component"/>
</dbReference>
<dbReference type="PANTHER" id="PTHR34857">
    <property type="entry name" value="SLL0384 PROTEIN"/>
    <property type="match status" value="1"/>
</dbReference>
<feature type="non-terminal residue" evidence="7">
    <location>
        <position position="1"/>
    </location>
</feature>
<dbReference type="AlphaFoldDB" id="X0X9A4"/>
<evidence type="ECO:0000256" key="3">
    <source>
        <dbReference type="ARBA" id="ARBA00022692"/>
    </source>
</evidence>
<dbReference type="InterPro" id="IPR003339">
    <property type="entry name" value="ABC/ECF_trnsptr_transmembrane"/>
</dbReference>
<evidence type="ECO:0000313" key="7">
    <source>
        <dbReference type="EMBL" id="GAG33263.1"/>
    </source>
</evidence>
<dbReference type="EMBL" id="BARS01040210">
    <property type="protein sequence ID" value="GAG33263.1"/>
    <property type="molecule type" value="Genomic_DNA"/>
</dbReference>
<accession>X0X9A4</accession>
<protein>
    <recommendedName>
        <fullName evidence="8">Cobalt transport protein</fullName>
    </recommendedName>
</protein>
<keyword evidence="2" id="KW-1003">Cell membrane</keyword>
<comment type="subcellular location">
    <subcellularLocation>
        <location evidence="1">Membrane</location>
        <topology evidence="1">Multi-pass membrane protein</topology>
    </subcellularLocation>
</comment>
<dbReference type="Pfam" id="PF02361">
    <property type="entry name" value="CbiQ"/>
    <property type="match status" value="1"/>
</dbReference>
<evidence type="ECO:0000256" key="2">
    <source>
        <dbReference type="ARBA" id="ARBA00022475"/>
    </source>
</evidence>
<keyword evidence="3 6" id="KW-0812">Transmembrane</keyword>
<dbReference type="GO" id="GO:0005886">
    <property type="term" value="C:plasma membrane"/>
    <property type="evidence" value="ECO:0007669"/>
    <property type="project" value="UniProtKB-ARBA"/>
</dbReference>
<keyword evidence="4 6" id="KW-1133">Transmembrane helix</keyword>
<evidence type="ECO:0000256" key="6">
    <source>
        <dbReference type="SAM" id="Phobius"/>
    </source>
</evidence>
<name>X0X9A4_9ZZZZ</name>
<evidence type="ECO:0000256" key="4">
    <source>
        <dbReference type="ARBA" id="ARBA00022989"/>
    </source>
</evidence>
<evidence type="ECO:0000256" key="1">
    <source>
        <dbReference type="ARBA" id="ARBA00004141"/>
    </source>
</evidence>
<feature type="transmembrane region" description="Helical" evidence="6">
    <location>
        <begin position="59"/>
        <end position="80"/>
    </location>
</feature>
<evidence type="ECO:0008006" key="8">
    <source>
        <dbReference type="Google" id="ProtNLM"/>
    </source>
</evidence>
<keyword evidence="5 6" id="KW-0472">Membrane</keyword>
<sequence>RKLRNLGFKSELKTAASMLASLLIRSIDTAERINIAMQARGFKGSWHTLSKLQIRRQDYIFALASVGFLLGLHLFVIGLLQN</sequence>
<proteinExistence type="predicted"/>
<evidence type="ECO:0000256" key="5">
    <source>
        <dbReference type="ARBA" id="ARBA00023136"/>
    </source>
</evidence>
<gene>
    <name evidence="7" type="ORF">S01H1_61335</name>
</gene>
<dbReference type="CDD" id="cd16914">
    <property type="entry name" value="EcfT"/>
    <property type="match status" value="1"/>
</dbReference>
<dbReference type="PANTHER" id="PTHR34857:SF2">
    <property type="entry name" value="SLL0384 PROTEIN"/>
    <property type="match status" value="1"/>
</dbReference>
<comment type="caution">
    <text evidence="7">The sequence shown here is derived from an EMBL/GenBank/DDBJ whole genome shotgun (WGS) entry which is preliminary data.</text>
</comment>
<reference evidence="7" key="1">
    <citation type="journal article" date="2014" name="Front. Microbiol.">
        <title>High frequency of phylogenetically diverse reductive dehalogenase-homologous genes in deep subseafloor sedimentary metagenomes.</title>
        <authorList>
            <person name="Kawai M."/>
            <person name="Futagami T."/>
            <person name="Toyoda A."/>
            <person name="Takaki Y."/>
            <person name="Nishi S."/>
            <person name="Hori S."/>
            <person name="Arai W."/>
            <person name="Tsubouchi T."/>
            <person name="Morono Y."/>
            <person name="Uchiyama I."/>
            <person name="Ito T."/>
            <person name="Fujiyama A."/>
            <person name="Inagaki F."/>
            <person name="Takami H."/>
        </authorList>
    </citation>
    <scope>NUCLEOTIDE SEQUENCE</scope>
    <source>
        <strain evidence="7">Expedition CK06-06</strain>
    </source>
</reference>